<comment type="caution">
    <text evidence="1">The sequence shown here is derived from an EMBL/GenBank/DDBJ whole genome shotgun (WGS) entry which is preliminary data.</text>
</comment>
<proteinExistence type="predicted"/>
<evidence type="ECO:0000313" key="1">
    <source>
        <dbReference type="EMBL" id="GAH52483.1"/>
    </source>
</evidence>
<protein>
    <submittedName>
        <fullName evidence="1">Uncharacterized protein</fullName>
    </submittedName>
</protein>
<dbReference type="AlphaFoldDB" id="X1I4M4"/>
<reference evidence="1" key="1">
    <citation type="journal article" date="2014" name="Front. Microbiol.">
        <title>High frequency of phylogenetically diverse reductive dehalogenase-homologous genes in deep subseafloor sedimentary metagenomes.</title>
        <authorList>
            <person name="Kawai M."/>
            <person name="Futagami T."/>
            <person name="Toyoda A."/>
            <person name="Takaki Y."/>
            <person name="Nishi S."/>
            <person name="Hori S."/>
            <person name="Arai W."/>
            <person name="Tsubouchi T."/>
            <person name="Morono Y."/>
            <person name="Uchiyama I."/>
            <person name="Ito T."/>
            <person name="Fujiyama A."/>
            <person name="Inagaki F."/>
            <person name="Takami H."/>
        </authorList>
    </citation>
    <scope>NUCLEOTIDE SEQUENCE</scope>
    <source>
        <strain evidence="1">Expedition CK06-06</strain>
    </source>
</reference>
<accession>X1I4M4</accession>
<sequence length="63" mass="7505">MMVIIMEKEKNFITLEQHKIAKMGPEFIVVIPRKIIQHKIIDPGKLYNIHFEEVVEEKKENES</sequence>
<name>X1I4M4_9ZZZZ</name>
<organism evidence="1">
    <name type="scientific">marine sediment metagenome</name>
    <dbReference type="NCBI Taxonomy" id="412755"/>
    <lineage>
        <taxon>unclassified sequences</taxon>
        <taxon>metagenomes</taxon>
        <taxon>ecological metagenomes</taxon>
    </lineage>
</organism>
<gene>
    <name evidence="1" type="ORF">S03H2_36001</name>
</gene>
<dbReference type="EMBL" id="BARU01022065">
    <property type="protein sequence ID" value="GAH52483.1"/>
    <property type="molecule type" value="Genomic_DNA"/>
</dbReference>